<dbReference type="InterPro" id="IPR003961">
    <property type="entry name" value="FN3_dom"/>
</dbReference>
<evidence type="ECO:0000256" key="1">
    <source>
        <dbReference type="SAM" id="MobiDB-lite"/>
    </source>
</evidence>
<gene>
    <name evidence="4" type="ORF">g.1176</name>
</gene>
<feature type="transmembrane region" description="Helical" evidence="2">
    <location>
        <begin position="264"/>
        <end position="292"/>
    </location>
</feature>
<dbReference type="Gene3D" id="2.60.40.10">
    <property type="entry name" value="Immunoglobulins"/>
    <property type="match status" value="2"/>
</dbReference>
<dbReference type="AlphaFoldDB" id="A0A1B6CU82"/>
<dbReference type="CDD" id="cd00063">
    <property type="entry name" value="FN3"/>
    <property type="match status" value="1"/>
</dbReference>
<dbReference type="EMBL" id="GEDC01020199">
    <property type="protein sequence ID" value="JAS17099.1"/>
    <property type="molecule type" value="Transcribed_RNA"/>
</dbReference>
<reference evidence="4" key="1">
    <citation type="submission" date="2015-12" db="EMBL/GenBank/DDBJ databases">
        <title>De novo transcriptome assembly of four potential Pierce s Disease insect vectors from Arizona vineyards.</title>
        <authorList>
            <person name="Tassone E.E."/>
        </authorList>
    </citation>
    <scope>NUCLEOTIDE SEQUENCE</scope>
</reference>
<dbReference type="SUPFAM" id="SSF48726">
    <property type="entry name" value="Immunoglobulin"/>
    <property type="match status" value="2"/>
</dbReference>
<name>A0A1B6CU82_9HEMI</name>
<dbReference type="PROSITE" id="PS50835">
    <property type="entry name" value="IG_LIKE"/>
    <property type="match status" value="1"/>
</dbReference>
<dbReference type="PANTHER" id="PTHR23278:SF19">
    <property type="entry name" value="OBSCURIN"/>
    <property type="match status" value="1"/>
</dbReference>
<evidence type="ECO:0000313" key="4">
    <source>
        <dbReference type="EMBL" id="JAS17099.1"/>
    </source>
</evidence>
<keyword evidence="2" id="KW-1133">Transmembrane helix</keyword>
<keyword evidence="2" id="KW-0472">Membrane</keyword>
<evidence type="ECO:0000259" key="3">
    <source>
        <dbReference type="PROSITE" id="PS50835"/>
    </source>
</evidence>
<dbReference type="InterPro" id="IPR036116">
    <property type="entry name" value="FN3_sf"/>
</dbReference>
<dbReference type="InterPro" id="IPR036179">
    <property type="entry name" value="Ig-like_dom_sf"/>
</dbReference>
<dbReference type="SUPFAM" id="SSF49265">
    <property type="entry name" value="Fibronectin type III"/>
    <property type="match status" value="1"/>
</dbReference>
<feature type="non-terminal residue" evidence="4">
    <location>
        <position position="1"/>
    </location>
</feature>
<proteinExistence type="predicted"/>
<dbReference type="InterPro" id="IPR013783">
    <property type="entry name" value="Ig-like_fold"/>
</dbReference>
<evidence type="ECO:0000256" key="2">
    <source>
        <dbReference type="SAM" id="Phobius"/>
    </source>
</evidence>
<feature type="domain" description="Ig-like" evidence="3">
    <location>
        <begin position="51"/>
        <end position="136"/>
    </location>
</feature>
<organism evidence="4">
    <name type="scientific">Clastoptera arizonana</name>
    <name type="common">Arizona spittle bug</name>
    <dbReference type="NCBI Taxonomy" id="38151"/>
    <lineage>
        <taxon>Eukaryota</taxon>
        <taxon>Metazoa</taxon>
        <taxon>Ecdysozoa</taxon>
        <taxon>Arthropoda</taxon>
        <taxon>Hexapoda</taxon>
        <taxon>Insecta</taxon>
        <taxon>Pterygota</taxon>
        <taxon>Neoptera</taxon>
        <taxon>Paraneoptera</taxon>
        <taxon>Hemiptera</taxon>
        <taxon>Auchenorrhyncha</taxon>
        <taxon>Cercopoidea</taxon>
        <taxon>Clastopteridae</taxon>
        <taxon>Clastoptera</taxon>
    </lineage>
</organism>
<dbReference type="PANTHER" id="PTHR23278">
    <property type="entry name" value="SIDESTEP PROTEIN"/>
    <property type="match status" value="1"/>
</dbReference>
<accession>A0A1B6CU82</accession>
<sequence>TTNGSASLTSVRQGVMTNGSASLLLTSVTRHNTGEYVCIAGNAEGSGQSAPFHLDVQYEPQCKPNQSFVYGADILEEVFITCDLESSPPARWFQWTLQRSNQQTQSLNQFSISEAGDSSVLRYQPSQVDEYGVLQCWGRNEVGLQRTPCIFQIIQQGYPDAPSNCTSTQTTSLVIRCENGHDGGLPQDFFAEIRSDGKLHSNVTNRGLAEFVVSNLEQGKLYGVFIYAFNSKGRSRAVSFMVNADGNITLLSRQAQEPSDEQSLLAILLISFGIVLVSFLFSFAMFFTLMYINSRNKKANRKHAEKTSEPPGKNKPPEDDRNPDVIPQDLEKDSETEIVKRTKKTWDTHLSVIQMPNEETVSLNVIPESWTTGTWPSGCHRKVLKAKQKEIISSCPRESTV</sequence>
<feature type="compositionally biased region" description="Basic and acidic residues" evidence="1">
    <location>
        <begin position="315"/>
        <end position="334"/>
    </location>
</feature>
<protein>
    <recommendedName>
        <fullName evidence="3">Ig-like domain-containing protein</fullName>
    </recommendedName>
</protein>
<keyword evidence="2" id="KW-0812">Transmembrane</keyword>
<feature type="region of interest" description="Disordered" evidence="1">
    <location>
        <begin position="298"/>
        <end position="334"/>
    </location>
</feature>
<dbReference type="InterPro" id="IPR007110">
    <property type="entry name" value="Ig-like_dom"/>
</dbReference>